<evidence type="ECO:0000313" key="2">
    <source>
        <dbReference type="EMBL" id="TGG95249.1"/>
    </source>
</evidence>
<dbReference type="Proteomes" id="UP000297475">
    <property type="component" value="Unassembled WGS sequence"/>
</dbReference>
<keyword evidence="1" id="KW-0812">Transmembrane</keyword>
<gene>
    <name evidence="2" type="ORF">E4656_02175</name>
</gene>
<proteinExistence type="predicted"/>
<evidence type="ECO:0000313" key="3">
    <source>
        <dbReference type="Proteomes" id="UP000297475"/>
    </source>
</evidence>
<sequence length="240" mass="27462">MVDILHLSVLLVKVKLWIAVALFIYFTLHLACQLAFQILRNNITPAGGSKALLRTMKAKSKYAGNDLKKYIQNNIESIYMYSVYGQPADFETRKALLADCEKYEILESEVISALPYVVLDENGIKSVSVSRMLVVKDRVNTFIGSCLIIKLVIVLTFTMSSALLLLFQKTEGGVEFINFEWWVYNLFFMTLFTGLLLFYLMVDHSRRAYKASELINKLMGQSEGRLSALKPRHYIRKADF</sequence>
<feature type="transmembrane region" description="Helical" evidence="1">
    <location>
        <begin position="141"/>
        <end position="167"/>
    </location>
</feature>
<evidence type="ECO:0000256" key="1">
    <source>
        <dbReference type="SAM" id="Phobius"/>
    </source>
</evidence>
<dbReference type="RefSeq" id="WP_135480765.1">
    <property type="nucleotide sequence ID" value="NZ_SRMF01000001.1"/>
</dbReference>
<feature type="transmembrane region" description="Helical" evidence="1">
    <location>
        <begin position="182"/>
        <end position="202"/>
    </location>
</feature>
<accession>A0A4Z0W9E6</accession>
<keyword evidence="3" id="KW-1185">Reference proteome</keyword>
<protein>
    <submittedName>
        <fullName evidence="2">Uncharacterized protein</fullName>
    </submittedName>
</protein>
<dbReference type="EMBL" id="SRMF01000001">
    <property type="protein sequence ID" value="TGG95249.1"/>
    <property type="molecule type" value="Genomic_DNA"/>
</dbReference>
<dbReference type="AlphaFoldDB" id="A0A4Z0W9E6"/>
<name>A0A4Z0W9E6_9GAMM</name>
<organism evidence="2 3">
    <name type="scientific">Natronospirillum operosum</name>
    <dbReference type="NCBI Taxonomy" id="2759953"/>
    <lineage>
        <taxon>Bacteria</taxon>
        <taxon>Pseudomonadati</taxon>
        <taxon>Pseudomonadota</taxon>
        <taxon>Gammaproteobacteria</taxon>
        <taxon>Oceanospirillales</taxon>
        <taxon>Natronospirillaceae</taxon>
        <taxon>Natronospirillum</taxon>
    </lineage>
</organism>
<keyword evidence="1" id="KW-0472">Membrane</keyword>
<keyword evidence="1" id="KW-1133">Transmembrane helix</keyword>
<comment type="caution">
    <text evidence="2">The sequence shown here is derived from an EMBL/GenBank/DDBJ whole genome shotgun (WGS) entry which is preliminary data.</text>
</comment>
<reference evidence="2 3" key="1">
    <citation type="submission" date="2019-04" db="EMBL/GenBank/DDBJ databases">
        <title>Natronospirillum operosus gen. nov., sp. nov., a haloalkaliphilic satellite isolated from decaying biomass of laboratory culture of cyanobacterium Geitlerinema sp. and proposal of Natronospirillaceae fam. nov. and Saccharospirillaceae fam. nov.</title>
        <authorList>
            <person name="Kevbrin V."/>
            <person name="Boltyanskaya Y."/>
            <person name="Koziaeva V."/>
            <person name="Grouzdev D.S."/>
            <person name="Park M."/>
            <person name="Cho J."/>
        </authorList>
    </citation>
    <scope>NUCLEOTIDE SEQUENCE [LARGE SCALE GENOMIC DNA]</scope>
    <source>
        <strain evidence="2 3">G-116</strain>
    </source>
</reference>